<evidence type="ECO:0000259" key="2">
    <source>
        <dbReference type="PROSITE" id="PS51340"/>
    </source>
</evidence>
<dbReference type="RefSeq" id="WP_194706604.1">
    <property type="nucleotide sequence ID" value="NZ_JADKPN010000004.1"/>
</dbReference>
<dbReference type="Proteomes" id="UP000640489">
    <property type="component" value="Unassembled WGS sequence"/>
</dbReference>
<organism evidence="3 4">
    <name type="scientific">Nocardioides islandensis</name>
    <dbReference type="NCBI Taxonomy" id="433663"/>
    <lineage>
        <taxon>Bacteria</taxon>
        <taxon>Bacillati</taxon>
        <taxon>Actinomycetota</taxon>
        <taxon>Actinomycetes</taxon>
        <taxon>Propionibacteriales</taxon>
        <taxon>Nocardioidaceae</taxon>
        <taxon>Nocardioides</taxon>
    </lineage>
</organism>
<dbReference type="AlphaFoldDB" id="A0A930VD64"/>
<dbReference type="InterPro" id="IPR052353">
    <property type="entry name" value="Benzoxazolinone_Detox_Enz"/>
</dbReference>
<evidence type="ECO:0000313" key="3">
    <source>
        <dbReference type="EMBL" id="MBF4763426.1"/>
    </source>
</evidence>
<dbReference type="EMBL" id="JADKPN010000004">
    <property type="protein sequence ID" value="MBF4763426.1"/>
    <property type="molecule type" value="Genomic_DNA"/>
</dbReference>
<dbReference type="PANTHER" id="PTHR30212">
    <property type="entry name" value="PROTEIN YIIM"/>
    <property type="match status" value="1"/>
</dbReference>
<dbReference type="InterPro" id="IPR005302">
    <property type="entry name" value="MoCF_Sase_C"/>
</dbReference>
<name>A0A930VD64_9ACTN</name>
<gene>
    <name evidence="3" type="ORF">ISU07_09840</name>
</gene>
<protein>
    <submittedName>
        <fullName evidence="3">MOSC domain-containing protein</fullName>
    </submittedName>
</protein>
<evidence type="ECO:0000256" key="1">
    <source>
        <dbReference type="SAM" id="MobiDB-lite"/>
    </source>
</evidence>
<sequence length="221" mass="23760">MAAAILTVNVGSSEPNGAKQVGATGIHKRPVDSAELRAPGPKRGGQGSGVVGDFIADRRSHGGDRQAVYAFAREELDYWETRLDVVLANGSIGENLTTAGIDVDAALIGDRWRIGGDVEVEVTGPRIPCATFAARMGVRGWVRTFSEHGRSGAYLAVITPGTVRPGDPIEVVHRAEHDVDVPTTFRAYLGDLDAAEQVLAADCWPEHENEHLRDMLARRRS</sequence>
<comment type="caution">
    <text evidence="3">The sequence shown here is derived from an EMBL/GenBank/DDBJ whole genome shotgun (WGS) entry which is preliminary data.</text>
</comment>
<proteinExistence type="predicted"/>
<accession>A0A930VD64</accession>
<keyword evidence="4" id="KW-1185">Reference proteome</keyword>
<dbReference type="Gene3D" id="2.40.33.20">
    <property type="entry name" value="PK beta-barrel domain-like"/>
    <property type="match status" value="1"/>
</dbReference>
<feature type="domain" description="MOSC" evidence="2">
    <location>
        <begin position="36"/>
        <end position="172"/>
    </location>
</feature>
<feature type="region of interest" description="Disordered" evidence="1">
    <location>
        <begin position="16"/>
        <end position="52"/>
    </location>
</feature>
<reference evidence="3" key="1">
    <citation type="submission" date="2020-11" db="EMBL/GenBank/DDBJ databases">
        <title>Nocardioides sp. nov., isolated from Soil of Cynanchum wilfordii Hemsley rhizosphere.</title>
        <authorList>
            <person name="Lee J.-S."/>
            <person name="Suh M.K."/>
            <person name="Kim J.-S."/>
        </authorList>
    </citation>
    <scope>NUCLEOTIDE SEQUENCE</scope>
    <source>
        <strain evidence="3">KCTC 19275</strain>
    </source>
</reference>
<dbReference type="SUPFAM" id="SSF50800">
    <property type="entry name" value="PK beta-barrel domain-like"/>
    <property type="match status" value="1"/>
</dbReference>
<dbReference type="PANTHER" id="PTHR30212:SF2">
    <property type="entry name" value="PROTEIN YIIM"/>
    <property type="match status" value="1"/>
</dbReference>
<evidence type="ECO:0000313" key="4">
    <source>
        <dbReference type="Proteomes" id="UP000640489"/>
    </source>
</evidence>
<dbReference type="PROSITE" id="PS51340">
    <property type="entry name" value="MOSC"/>
    <property type="match status" value="1"/>
</dbReference>
<dbReference type="GO" id="GO:0003824">
    <property type="term" value="F:catalytic activity"/>
    <property type="evidence" value="ECO:0007669"/>
    <property type="project" value="InterPro"/>
</dbReference>
<dbReference type="Pfam" id="PF03473">
    <property type="entry name" value="MOSC"/>
    <property type="match status" value="1"/>
</dbReference>
<dbReference type="GO" id="GO:0030151">
    <property type="term" value="F:molybdenum ion binding"/>
    <property type="evidence" value="ECO:0007669"/>
    <property type="project" value="InterPro"/>
</dbReference>
<dbReference type="GO" id="GO:0030170">
    <property type="term" value="F:pyridoxal phosphate binding"/>
    <property type="evidence" value="ECO:0007669"/>
    <property type="project" value="InterPro"/>
</dbReference>
<dbReference type="InterPro" id="IPR011037">
    <property type="entry name" value="Pyrv_Knase-like_insert_dom_sf"/>
</dbReference>